<feature type="transmembrane region" description="Helical" evidence="6">
    <location>
        <begin position="34"/>
        <end position="51"/>
    </location>
</feature>
<feature type="transmembrane region" description="Helical" evidence="6">
    <location>
        <begin position="735"/>
        <end position="752"/>
    </location>
</feature>
<dbReference type="InterPro" id="IPR018820">
    <property type="entry name" value="BRE4-related_DUF2421"/>
</dbReference>
<feature type="domain" description="Integral membrane bound transporter" evidence="9">
    <location>
        <begin position="650"/>
        <end position="786"/>
    </location>
</feature>
<feature type="transmembrane region" description="Helical" evidence="6">
    <location>
        <begin position="83"/>
        <end position="105"/>
    </location>
</feature>
<feature type="transmembrane region" description="Helical" evidence="6">
    <location>
        <begin position="151"/>
        <end position="168"/>
    </location>
</feature>
<dbReference type="Pfam" id="PF13515">
    <property type="entry name" value="FUSC_2"/>
    <property type="match status" value="1"/>
</dbReference>
<evidence type="ECO:0000259" key="7">
    <source>
        <dbReference type="Pfam" id="PF10334"/>
    </source>
</evidence>
<evidence type="ECO:0000256" key="3">
    <source>
        <dbReference type="ARBA" id="ARBA00022989"/>
    </source>
</evidence>
<evidence type="ECO:0000259" key="9">
    <source>
        <dbReference type="Pfam" id="PF13515"/>
    </source>
</evidence>
<sequence>MSKGPDPASGPVGGNVGFFSWVVPGLKNRRTLKTWVRCTVVVAVTLILMVDNMTLNTMGQAGFFAAIVSVMLPPYLPLSLFTFAAFTLLFGMLLGWAWGATAMAASLSVRSASLLVQQQQHAQASIVQGIPISVQQQRFVFQGMFLDPRSSAVYGAFFFIGTFALGALRAYIPKLTLLSIFGSIVLDIMCSYGPSFPTSQYTLAKQFLIPSSYYVAVAIASLIFIFPESLNHAWLTALRNGFLNPTFELLNIQSEALKSRPSDRKAWAELNAKGNGYRQALAAGTEGLLGQIGMIDLEFSVGRLGPGDLKKISGELKSLMFRAVGIHSFQTFVNDVNLMDEKEEQELEQELKAGNATPGGDRHTTLRRKIKQREIQHGHDLDSLVPILAESSAALRATSEAALKVIIEWFQAANSSRWAGFFQKLDKTKVEERNAVLVKSLNELQTTLEHFRKVDRVQLVKPFERFFDPATGRILESVIKEKDTEMFAARSLFICFVFVDTIDTFADRLARVLRFLVTLDAKRPKPRLWTPSGFGKLGRKIMSRRGVFDKTASIPLGTSNDPTAFTPTPTRTESVDTDEDDSDDEDEVVTEIPRRNPDALPPTTAFGKAFLKFGSCLRFLKSPEGIFALRHAIVSVALWIPSVCKSSAWFYYENRGLWALIMAQTGLAVYAGDQIAGFVIRILGIIIGLLLGMAAWYIGAGRGDGNPYGIVVATTVIVAPFLFARLASPPQQMMIWVMAGVTVVFIVGYGWINTHQPVVVSSGVGVELGWKRALLIIIGFTAAFIVMLFPRPNSSRTLVRRTLGANIAALGTIFAGEVEAFLAEEVRARSGFYEKVEFVGETGDPNKVSPKEKRVRQIVKRFLSASGRLQSIVPSLTTATFEPQVQGTWPHEQYELLHRTQSKLLSALVILIGAFAKLDTSWCSILVHRTPFLNPNLLSDIFSHLSILSSALSGAHPLPPALPRLRDRVVYHEHHSARGRMTIPINKISLEKDIRLDSDSDVVAEDNAGVSGRLEFAAGRVDGSSIGFEDLSLDILMDEQLPAHSTAVVVLSNVVSLIDDMTEIVRRLCGETTFLGYDALQRDYLGREEKALGDGYAAKMK</sequence>
<dbReference type="Proteomes" id="UP000308652">
    <property type="component" value="Unassembled WGS sequence"/>
</dbReference>
<proteinExistence type="predicted"/>
<feature type="region of interest" description="Disordered" evidence="5">
    <location>
        <begin position="552"/>
        <end position="586"/>
    </location>
</feature>
<dbReference type="GO" id="GO:0016020">
    <property type="term" value="C:membrane"/>
    <property type="evidence" value="ECO:0007669"/>
    <property type="project" value="UniProtKB-SubCell"/>
</dbReference>
<name>A0A5C3MC71_9AGAR</name>
<dbReference type="InterPro" id="IPR049453">
    <property type="entry name" value="Memb_transporter_dom"/>
</dbReference>
<reference evidence="10 11" key="1">
    <citation type="journal article" date="2019" name="Nat. Ecol. Evol.">
        <title>Megaphylogeny resolves global patterns of mushroom evolution.</title>
        <authorList>
            <person name="Varga T."/>
            <person name="Krizsan K."/>
            <person name="Foldi C."/>
            <person name="Dima B."/>
            <person name="Sanchez-Garcia M."/>
            <person name="Sanchez-Ramirez S."/>
            <person name="Szollosi G.J."/>
            <person name="Szarkandi J.G."/>
            <person name="Papp V."/>
            <person name="Albert L."/>
            <person name="Andreopoulos W."/>
            <person name="Angelini C."/>
            <person name="Antonin V."/>
            <person name="Barry K.W."/>
            <person name="Bougher N.L."/>
            <person name="Buchanan P."/>
            <person name="Buyck B."/>
            <person name="Bense V."/>
            <person name="Catcheside P."/>
            <person name="Chovatia M."/>
            <person name="Cooper J."/>
            <person name="Damon W."/>
            <person name="Desjardin D."/>
            <person name="Finy P."/>
            <person name="Geml J."/>
            <person name="Haridas S."/>
            <person name="Hughes K."/>
            <person name="Justo A."/>
            <person name="Karasinski D."/>
            <person name="Kautmanova I."/>
            <person name="Kiss B."/>
            <person name="Kocsube S."/>
            <person name="Kotiranta H."/>
            <person name="LaButti K.M."/>
            <person name="Lechner B.E."/>
            <person name="Liimatainen K."/>
            <person name="Lipzen A."/>
            <person name="Lukacs Z."/>
            <person name="Mihaltcheva S."/>
            <person name="Morgado L.N."/>
            <person name="Niskanen T."/>
            <person name="Noordeloos M.E."/>
            <person name="Ohm R.A."/>
            <person name="Ortiz-Santana B."/>
            <person name="Ovrebo C."/>
            <person name="Racz N."/>
            <person name="Riley R."/>
            <person name="Savchenko A."/>
            <person name="Shiryaev A."/>
            <person name="Soop K."/>
            <person name="Spirin V."/>
            <person name="Szebenyi C."/>
            <person name="Tomsovsky M."/>
            <person name="Tulloss R.E."/>
            <person name="Uehling J."/>
            <person name="Grigoriev I.V."/>
            <person name="Vagvolgyi C."/>
            <person name="Papp T."/>
            <person name="Martin F.M."/>
            <person name="Miettinen O."/>
            <person name="Hibbett D.S."/>
            <person name="Nagy L.G."/>
        </authorList>
    </citation>
    <scope>NUCLEOTIDE SEQUENCE [LARGE SCALE GENOMIC DNA]</scope>
    <source>
        <strain evidence="10 11">CBS 166.37</strain>
    </source>
</reference>
<feature type="transmembrane region" description="Helical" evidence="6">
    <location>
        <begin position="772"/>
        <end position="790"/>
    </location>
</feature>
<accession>A0A5C3MC71</accession>
<evidence type="ECO:0000256" key="2">
    <source>
        <dbReference type="ARBA" id="ARBA00022692"/>
    </source>
</evidence>
<feature type="compositionally biased region" description="Acidic residues" evidence="5">
    <location>
        <begin position="575"/>
        <end position="586"/>
    </location>
</feature>
<evidence type="ECO:0000256" key="6">
    <source>
        <dbReference type="SAM" id="Phobius"/>
    </source>
</evidence>
<feature type="transmembrane region" description="Helical" evidence="6">
    <location>
        <begin position="679"/>
        <end position="699"/>
    </location>
</feature>
<evidence type="ECO:0000313" key="11">
    <source>
        <dbReference type="Proteomes" id="UP000308652"/>
    </source>
</evidence>
<feature type="transmembrane region" description="Helical" evidence="6">
    <location>
        <begin position="207"/>
        <end position="226"/>
    </location>
</feature>
<dbReference type="Pfam" id="PF10337">
    <property type="entry name" value="ArAE_2_N"/>
    <property type="match status" value="1"/>
</dbReference>
<keyword evidence="11" id="KW-1185">Reference proteome</keyword>
<organism evidence="10 11">
    <name type="scientific">Crucibulum laeve</name>
    <dbReference type="NCBI Taxonomy" id="68775"/>
    <lineage>
        <taxon>Eukaryota</taxon>
        <taxon>Fungi</taxon>
        <taxon>Dikarya</taxon>
        <taxon>Basidiomycota</taxon>
        <taxon>Agaricomycotina</taxon>
        <taxon>Agaricomycetes</taxon>
        <taxon>Agaricomycetidae</taxon>
        <taxon>Agaricales</taxon>
        <taxon>Agaricineae</taxon>
        <taxon>Nidulariaceae</taxon>
        <taxon>Crucibulum</taxon>
    </lineage>
</organism>
<dbReference type="OrthoDB" id="2274698at2759"/>
<dbReference type="PANTHER" id="PTHR37994">
    <property type="entry name" value="ARAE_2_N DOMAIN-CONTAINING PROTEIN-RELATED"/>
    <property type="match status" value="1"/>
</dbReference>
<evidence type="ECO:0000256" key="4">
    <source>
        <dbReference type="ARBA" id="ARBA00023136"/>
    </source>
</evidence>
<dbReference type="Pfam" id="PF10334">
    <property type="entry name" value="BRE4"/>
    <property type="match status" value="1"/>
</dbReference>
<evidence type="ECO:0000256" key="5">
    <source>
        <dbReference type="SAM" id="MobiDB-lite"/>
    </source>
</evidence>
<evidence type="ECO:0000259" key="8">
    <source>
        <dbReference type="Pfam" id="PF10337"/>
    </source>
</evidence>
<dbReference type="EMBL" id="ML213602">
    <property type="protein sequence ID" value="TFK38741.1"/>
    <property type="molecule type" value="Genomic_DNA"/>
</dbReference>
<evidence type="ECO:0008006" key="12">
    <source>
        <dbReference type="Google" id="ProtNLM"/>
    </source>
</evidence>
<gene>
    <name evidence="10" type="ORF">BDQ12DRAFT_712685</name>
</gene>
<protein>
    <recommendedName>
        <fullName evidence="12">ER transporter 6TM N-terminal domain-containing protein</fullName>
    </recommendedName>
</protein>
<feature type="transmembrane region" description="Helical" evidence="6">
    <location>
        <begin position="705"/>
        <end position="723"/>
    </location>
</feature>
<dbReference type="AlphaFoldDB" id="A0A5C3MC71"/>
<evidence type="ECO:0000256" key="1">
    <source>
        <dbReference type="ARBA" id="ARBA00004141"/>
    </source>
</evidence>
<feature type="domain" description="Putative ER transporter 6TM N-terminal" evidence="8">
    <location>
        <begin position="21"/>
        <end position="460"/>
    </location>
</feature>
<feature type="compositionally biased region" description="Polar residues" evidence="5">
    <location>
        <begin position="556"/>
        <end position="571"/>
    </location>
</feature>
<keyword evidence="4 6" id="KW-0472">Membrane</keyword>
<dbReference type="InterPro" id="IPR018823">
    <property type="entry name" value="ArAE_2_N"/>
</dbReference>
<dbReference type="STRING" id="68775.A0A5C3MC71"/>
<keyword evidence="3 6" id="KW-1133">Transmembrane helix</keyword>
<comment type="subcellular location">
    <subcellularLocation>
        <location evidence="1">Membrane</location>
        <topology evidence="1">Multi-pass membrane protein</topology>
    </subcellularLocation>
</comment>
<keyword evidence="2 6" id="KW-0812">Transmembrane</keyword>
<dbReference type="PANTHER" id="PTHR37994:SF3">
    <property type="entry name" value="ER TRANSPORTER 6TM N-TERMINAL DOMAIN-CONTAINING PROTEIN"/>
    <property type="match status" value="1"/>
</dbReference>
<evidence type="ECO:0000313" key="10">
    <source>
        <dbReference type="EMBL" id="TFK38741.1"/>
    </source>
</evidence>
<feature type="domain" description="DUF2421" evidence="7">
    <location>
        <begin position="790"/>
        <end position="1072"/>
    </location>
</feature>